<dbReference type="SUPFAM" id="SSF55729">
    <property type="entry name" value="Acyl-CoA N-acyltransferases (Nat)"/>
    <property type="match status" value="1"/>
</dbReference>
<comment type="caution">
    <text evidence="2">The sequence shown here is derived from an EMBL/GenBank/DDBJ whole genome shotgun (WGS) entry which is preliminary data.</text>
</comment>
<dbReference type="Gene3D" id="3.40.630.30">
    <property type="match status" value="1"/>
</dbReference>
<dbReference type="EMBL" id="MTEJ01000109">
    <property type="protein sequence ID" value="OQX10600.1"/>
    <property type="molecule type" value="Genomic_DNA"/>
</dbReference>
<dbReference type="InterPro" id="IPR050644">
    <property type="entry name" value="PG_Glycine_Bridge_Synth"/>
</dbReference>
<dbReference type="Proteomes" id="UP000192491">
    <property type="component" value="Unassembled WGS sequence"/>
</dbReference>
<dbReference type="Pfam" id="PF13480">
    <property type="entry name" value="Acetyltransf_6"/>
    <property type="match status" value="1"/>
</dbReference>
<dbReference type="AlphaFoldDB" id="A0A1Y1QPA6"/>
<organism evidence="2 3">
    <name type="scientific">Thiothrix lacustris</name>
    <dbReference type="NCBI Taxonomy" id="525917"/>
    <lineage>
        <taxon>Bacteria</taxon>
        <taxon>Pseudomonadati</taxon>
        <taxon>Pseudomonadota</taxon>
        <taxon>Gammaproteobacteria</taxon>
        <taxon>Thiotrichales</taxon>
        <taxon>Thiotrichaceae</taxon>
        <taxon>Thiothrix</taxon>
    </lineage>
</organism>
<feature type="domain" description="BioF2-like acetyltransferase" evidence="1">
    <location>
        <begin position="142"/>
        <end position="268"/>
    </location>
</feature>
<dbReference type="PANTHER" id="PTHR36174:SF1">
    <property type="entry name" value="LIPID II:GLYCINE GLYCYLTRANSFERASE"/>
    <property type="match status" value="1"/>
</dbReference>
<proteinExistence type="predicted"/>
<dbReference type="PANTHER" id="PTHR36174">
    <property type="entry name" value="LIPID II:GLYCINE GLYCYLTRANSFERASE"/>
    <property type="match status" value="1"/>
</dbReference>
<reference evidence="2 3" key="1">
    <citation type="submission" date="2017-01" db="EMBL/GenBank/DDBJ databases">
        <title>Novel large sulfur bacteria in the metagenomes of groundwater-fed chemosynthetic microbial mats in the Lake Huron basin.</title>
        <authorList>
            <person name="Sharrar A.M."/>
            <person name="Flood B.E."/>
            <person name="Bailey J.V."/>
            <person name="Jones D.S."/>
            <person name="Biddanda B."/>
            <person name="Ruberg S.A."/>
            <person name="Marcus D.N."/>
            <person name="Dick G.J."/>
        </authorList>
    </citation>
    <scope>NUCLEOTIDE SEQUENCE [LARGE SCALE GENOMIC DNA]</scope>
    <source>
        <strain evidence="2">A8</strain>
    </source>
</reference>
<dbReference type="InterPro" id="IPR038740">
    <property type="entry name" value="BioF2-like_GNAT_dom"/>
</dbReference>
<evidence type="ECO:0000313" key="3">
    <source>
        <dbReference type="Proteomes" id="UP000192491"/>
    </source>
</evidence>
<dbReference type="InterPro" id="IPR016181">
    <property type="entry name" value="Acyl_CoA_acyltransferase"/>
</dbReference>
<sequence>MSITITPDLLLKPTRMDDEIFLDPAFRAILARAFRLQAVQVQLTTVEHEWRIPAFLRATWLGNQTLILGAGFDKTGIILNTTPDDYGVMITTLAQELTTTRINTLEIRTAQHIPYLTDTADKVELNLDIQPSVEAIWQKLSSNTRKNIRRPLKMGFTSVVGVNPHLLDEFYQLYRMSLHDLGSLPHPKAFFIELIQQCPQHLAIFVGYIDGIPVVSSVNFTSPTEVYGAWSGIHTDYKKYNVFLAMLWQMVEYCGASGRNTYNLGRSSAGSNPHQFKLKLANRSHKIYYYKIPTPSPSATHAKAQAAASWLIRHTPEMVMDGLSRALLHKFY</sequence>
<evidence type="ECO:0000313" key="2">
    <source>
        <dbReference type="EMBL" id="OQX10600.1"/>
    </source>
</evidence>
<accession>A0A1Y1QPA6</accession>
<evidence type="ECO:0000259" key="1">
    <source>
        <dbReference type="Pfam" id="PF13480"/>
    </source>
</evidence>
<name>A0A1Y1QPA6_9GAMM</name>
<protein>
    <recommendedName>
        <fullName evidence="1">BioF2-like acetyltransferase domain-containing protein</fullName>
    </recommendedName>
</protein>
<gene>
    <name evidence="2" type="ORF">BWK73_19835</name>
</gene>